<proteinExistence type="predicted"/>
<organism evidence="1 2">
    <name type="scientific">Paenibacillus oenotherae</name>
    <dbReference type="NCBI Taxonomy" id="1435645"/>
    <lineage>
        <taxon>Bacteria</taxon>
        <taxon>Bacillati</taxon>
        <taxon>Bacillota</taxon>
        <taxon>Bacilli</taxon>
        <taxon>Bacillales</taxon>
        <taxon>Paenibacillaceae</taxon>
        <taxon>Paenibacillus</taxon>
    </lineage>
</organism>
<name>A0ABS7D7J7_9BACL</name>
<accession>A0ABS7D7J7</accession>
<keyword evidence="2" id="KW-1185">Reference proteome</keyword>
<protein>
    <submittedName>
        <fullName evidence="1">Uncharacterized protein</fullName>
    </submittedName>
</protein>
<sequence length="60" mass="7304">MINDKPLMQSGVSERIWMIAGNDLDEFYREVQRYFALAYPGFTPVNYNFERRIVWLRDDR</sequence>
<evidence type="ECO:0000313" key="2">
    <source>
        <dbReference type="Proteomes" id="UP000812277"/>
    </source>
</evidence>
<dbReference type="Proteomes" id="UP000812277">
    <property type="component" value="Unassembled WGS sequence"/>
</dbReference>
<evidence type="ECO:0000313" key="1">
    <source>
        <dbReference type="EMBL" id="MBW7475923.1"/>
    </source>
</evidence>
<comment type="caution">
    <text evidence="1">The sequence shown here is derived from an EMBL/GenBank/DDBJ whole genome shotgun (WGS) entry which is preliminary data.</text>
</comment>
<gene>
    <name evidence="1" type="ORF">K0T92_14350</name>
</gene>
<reference evidence="1 2" key="1">
    <citation type="submission" date="2021-07" db="EMBL/GenBank/DDBJ databases">
        <title>Paenibacillus radiodurans sp. nov., isolated from the southeastern edge of Tengger Desert.</title>
        <authorList>
            <person name="Zhang G."/>
        </authorList>
    </citation>
    <scope>NUCLEOTIDE SEQUENCE [LARGE SCALE GENOMIC DNA]</scope>
    <source>
        <strain evidence="1 2">DT7-4</strain>
    </source>
</reference>
<dbReference type="EMBL" id="JAHZIJ010000009">
    <property type="protein sequence ID" value="MBW7475923.1"/>
    <property type="molecule type" value="Genomic_DNA"/>
</dbReference>